<keyword evidence="8 12" id="KW-0472">Membrane</keyword>
<keyword evidence="10 12" id="KW-0807">Transducer</keyword>
<protein>
    <recommendedName>
        <fullName evidence="12">Taste receptor type 2</fullName>
    </recommendedName>
</protein>
<dbReference type="GO" id="GO:0005886">
    <property type="term" value="C:plasma membrane"/>
    <property type="evidence" value="ECO:0007669"/>
    <property type="project" value="Ensembl"/>
</dbReference>
<comment type="similarity">
    <text evidence="2 11">Belongs to the G-protein coupled receptor T2R family.</text>
</comment>
<evidence type="ECO:0000256" key="12">
    <source>
        <dbReference type="RuleBase" id="RU004424"/>
    </source>
</evidence>
<keyword evidence="9 12" id="KW-0675">Receptor</keyword>
<evidence type="ECO:0000256" key="2">
    <source>
        <dbReference type="ARBA" id="ARBA00007376"/>
    </source>
</evidence>
<name>A0A8C6FFI0_MOSMO</name>
<dbReference type="FunFam" id="1.20.1070.10:FF:000055">
    <property type="entry name" value="Taste receptor type 2"/>
    <property type="match status" value="1"/>
</dbReference>
<evidence type="ECO:0000256" key="11">
    <source>
        <dbReference type="RuleBase" id="RU004423"/>
    </source>
</evidence>
<evidence type="ECO:0000256" key="8">
    <source>
        <dbReference type="ARBA" id="ARBA00023136"/>
    </source>
</evidence>
<evidence type="ECO:0000256" key="6">
    <source>
        <dbReference type="ARBA" id="ARBA00022989"/>
    </source>
</evidence>
<dbReference type="GO" id="GO:0004930">
    <property type="term" value="F:G protein-coupled receptor activity"/>
    <property type="evidence" value="ECO:0007669"/>
    <property type="project" value="UniProtKB-KW"/>
</dbReference>
<evidence type="ECO:0000256" key="1">
    <source>
        <dbReference type="ARBA" id="ARBA00004141"/>
    </source>
</evidence>
<evidence type="ECO:0000313" key="14">
    <source>
        <dbReference type="Ensembl" id="ENSMMSP00000001670.1"/>
    </source>
</evidence>
<reference evidence="14" key="2">
    <citation type="submission" date="2025-09" db="UniProtKB">
        <authorList>
            <consortium name="Ensembl"/>
        </authorList>
    </citation>
    <scope>IDENTIFICATION</scope>
</reference>
<feature type="transmembrane region" description="Helical" evidence="13">
    <location>
        <begin position="148"/>
        <end position="168"/>
    </location>
</feature>
<keyword evidence="5 12" id="KW-0812">Transmembrane</keyword>
<evidence type="ECO:0000256" key="7">
    <source>
        <dbReference type="ARBA" id="ARBA00023040"/>
    </source>
</evidence>
<keyword evidence="6 13" id="KW-1133">Transmembrane helix</keyword>
<dbReference type="PANTHER" id="PTHR11394:SF52">
    <property type="entry name" value="TASTE RECEPTOR TYPE 2 MEMBER 38"/>
    <property type="match status" value="1"/>
</dbReference>
<comment type="subcellular location">
    <subcellularLocation>
        <location evidence="1 12">Membrane</location>
        <topology evidence="1 12">Multi-pass membrane protein</topology>
    </subcellularLocation>
</comment>
<keyword evidence="3 12" id="KW-0919">Taste</keyword>
<evidence type="ECO:0000256" key="5">
    <source>
        <dbReference type="ARBA" id="ARBA00022692"/>
    </source>
</evidence>
<keyword evidence="4 12" id="KW-0716">Sensory transduction</keyword>
<dbReference type="AlphaFoldDB" id="A0A8C6FFI0"/>
<evidence type="ECO:0000256" key="10">
    <source>
        <dbReference type="ARBA" id="ARBA00023224"/>
    </source>
</evidence>
<organism evidence="14 15">
    <name type="scientific">Moschus moschiferus</name>
    <name type="common">Siberian musk deer</name>
    <name type="synonym">Moschus sibiricus</name>
    <dbReference type="NCBI Taxonomy" id="68415"/>
    <lineage>
        <taxon>Eukaryota</taxon>
        <taxon>Metazoa</taxon>
        <taxon>Chordata</taxon>
        <taxon>Craniata</taxon>
        <taxon>Vertebrata</taxon>
        <taxon>Euteleostomi</taxon>
        <taxon>Mammalia</taxon>
        <taxon>Eutheria</taxon>
        <taxon>Laurasiatheria</taxon>
        <taxon>Artiodactyla</taxon>
        <taxon>Ruminantia</taxon>
        <taxon>Pecora</taxon>
        <taxon>Moschidae</taxon>
        <taxon>Moschus</taxon>
    </lineage>
</organism>
<dbReference type="Ensembl" id="ENSMMST00000001848.1">
    <property type="protein sequence ID" value="ENSMMSP00000001670.1"/>
    <property type="gene ID" value="ENSMMSG00000001352.1"/>
</dbReference>
<evidence type="ECO:0000256" key="9">
    <source>
        <dbReference type="ARBA" id="ARBA00023170"/>
    </source>
</evidence>
<gene>
    <name evidence="14" type="primary">TAS2R38</name>
</gene>
<accession>A0A8C6FFI0</accession>
<evidence type="ECO:0000256" key="4">
    <source>
        <dbReference type="ARBA" id="ARBA00022606"/>
    </source>
</evidence>
<evidence type="ECO:0000256" key="3">
    <source>
        <dbReference type="ARBA" id="ARBA00022480"/>
    </source>
</evidence>
<dbReference type="GO" id="GO:0033038">
    <property type="term" value="F:bitter taste receptor activity"/>
    <property type="evidence" value="ECO:0007669"/>
    <property type="project" value="Ensembl"/>
</dbReference>
<proteinExistence type="inferred from homology"/>
<evidence type="ECO:0000256" key="13">
    <source>
        <dbReference type="SAM" id="Phobius"/>
    </source>
</evidence>
<feature type="transmembrane region" description="Helical" evidence="13">
    <location>
        <begin position="243"/>
        <end position="259"/>
    </location>
</feature>
<feature type="transmembrane region" description="Helical" evidence="13">
    <location>
        <begin position="22"/>
        <end position="45"/>
    </location>
</feature>
<keyword evidence="15" id="KW-1185">Reference proteome</keyword>
<dbReference type="InterPro" id="IPR007960">
    <property type="entry name" value="TAS2R"/>
</dbReference>
<feature type="transmembrane region" description="Helical" evidence="13">
    <location>
        <begin position="196"/>
        <end position="222"/>
    </location>
</feature>
<feature type="transmembrane region" description="Helical" evidence="13">
    <location>
        <begin position="97"/>
        <end position="122"/>
    </location>
</feature>
<sequence>PLSLLPELLMHSPWDNSGSRNAFLFFSVLEFAVGILVNALIFLVNFRDLVRRQPLSYCGRVLLSLSLTQLVLHRLLLLKAVQLTHFQQMKDPLSFSYQTITVLWMIISRAGLWLATCLRLLYCSKTVRFSHAFLLRAASWVSRKIPQMLLGAVVLSCVCTLLCLWDLFSGSRFSAVMRLLTNNSTELNLNIAKLHFFHFFLFRSLASIPSFLPEHHVLVFSLGRHMRMMRAKARGARDPSLEAHARALRSLVSFLWPYVLSLRAALFSTPLLTPWRNKVGVMVCVGIMAACPSGHGVILISGNAKLRSAVDSILLWAQSSFNVRVGHKADPRMPDLC</sequence>
<evidence type="ECO:0000313" key="15">
    <source>
        <dbReference type="Proteomes" id="UP000694544"/>
    </source>
</evidence>
<keyword evidence="7 12" id="KW-0297">G-protein coupled receptor</keyword>
<dbReference type="Pfam" id="PF05296">
    <property type="entry name" value="TAS2R"/>
    <property type="match status" value="1"/>
</dbReference>
<dbReference type="Proteomes" id="UP000694544">
    <property type="component" value="Unplaced"/>
</dbReference>
<feature type="transmembrane region" description="Helical" evidence="13">
    <location>
        <begin position="57"/>
        <end position="77"/>
    </location>
</feature>
<dbReference type="GeneTree" id="ENSGT01150000286961"/>
<dbReference type="PANTHER" id="PTHR11394">
    <property type="entry name" value="TASTE RECEPTOR TYPE 2"/>
    <property type="match status" value="1"/>
</dbReference>
<feature type="transmembrane region" description="Helical" evidence="13">
    <location>
        <begin position="279"/>
        <end position="300"/>
    </location>
</feature>
<reference evidence="14" key="1">
    <citation type="submission" date="2025-08" db="UniProtKB">
        <authorList>
            <consortium name="Ensembl"/>
        </authorList>
    </citation>
    <scope>IDENTIFICATION</scope>
</reference>